<dbReference type="Ensembl" id="ENSPKIT00000031089.1">
    <property type="protein sequence ID" value="ENSPKIP00000007045.1"/>
    <property type="gene ID" value="ENSPKIG00000023095.1"/>
</dbReference>
<keyword evidence="5" id="KW-0165">Cleavage on pair of basic residues</keyword>
<organism evidence="10 11">
    <name type="scientific">Paramormyrops kingsleyae</name>
    <dbReference type="NCBI Taxonomy" id="1676925"/>
    <lineage>
        <taxon>Eukaryota</taxon>
        <taxon>Metazoa</taxon>
        <taxon>Chordata</taxon>
        <taxon>Craniata</taxon>
        <taxon>Vertebrata</taxon>
        <taxon>Euteleostomi</taxon>
        <taxon>Actinopterygii</taxon>
        <taxon>Neopterygii</taxon>
        <taxon>Teleostei</taxon>
        <taxon>Osteoglossocephala</taxon>
        <taxon>Osteoglossomorpha</taxon>
        <taxon>Osteoglossiformes</taxon>
        <taxon>Mormyridae</taxon>
        <taxon>Paramormyrops</taxon>
    </lineage>
</organism>
<evidence type="ECO:0000256" key="3">
    <source>
        <dbReference type="ARBA" id="ARBA00022525"/>
    </source>
</evidence>
<evidence type="ECO:0000259" key="9">
    <source>
        <dbReference type="Pfam" id="PF00918"/>
    </source>
</evidence>
<sequence>MTGKGVYVCAVAAAILATCFTMAPLGSEHPEVQGPAMQLEKTLTAEDAILKAVDRVTRQGKMLQTAVEGYDRLGSMMEDQRDFMSKQILQTIIEHMNKGGCFGDHPFSNRDYQGWMDFGRRSSEKQEQH</sequence>
<evidence type="ECO:0000256" key="5">
    <source>
        <dbReference type="ARBA" id="ARBA00022685"/>
    </source>
</evidence>
<evidence type="ECO:0000256" key="4">
    <source>
        <dbReference type="ARBA" id="ARBA00022641"/>
    </source>
</evidence>
<dbReference type="InterPro" id="IPR013152">
    <property type="entry name" value="Gastrin/cholecystokinin_CS"/>
</dbReference>
<comment type="similarity">
    <text evidence="2 7">Belongs to the gastrin/cholecystokinin family.</text>
</comment>
<reference evidence="10" key="2">
    <citation type="submission" date="2025-09" db="UniProtKB">
        <authorList>
            <consortium name="Ensembl"/>
        </authorList>
    </citation>
    <scope>IDENTIFICATION</scope>
</reference>
<proteinExistence type="inferred from homology"/>
<dbReference type="GeneTree" id="ENSGT00990000205417"/>
<comment type="subcellular location">
    <subcellularLocation>
        <location evidence="1 7">Secreted</location>
    </subcellularLocation>
</comment>
<name>A0A3B3QN94_9TELE</name>
<dbReference type="GO" id="GO:0005615">
    <property type="term" value="C:extracellular space"/>
    <property type="evidence" value="ECO:0007669"/>
    <property type="project" value="TreeGrafter"/>
</dbReference>
<evidence type="ECO:0000256" key="8">
    <source>
        <dbReference type="SAM" id="SignalP"/>
    </source>
</evidence>
<feature type="domain" description="Gastrin/cholecystokinin peptide hormone" evidence="9">
    <location>
        <begin position="5"/>
        <end position="127"/>
    </location>
</feature>
<dbReference type="GO" id="GO:0007586">
    <property type="term" value="P:digestion"/>
    <property type="evidence" value="ECO:0007669"/>
    <property type="project" value="InterPro"/>
</dbReference>
<dbReference type="PROSITE" id="PS00259">
    <property type="entry name" value="GASTRIN"/>
    <property type="match status" value="1"/>
</dbReference>
<keyword evidence="4" id="KW-0765">Sulfation</keyword>
<evidence type="ECO:0000256" key="7">
    <source>
        <dbReference type="RuleBase" id="RU004362"/>
    </source>
</evidence>
<reference evidence="10" key="1">
    <citation type="submission" date="2025-08" db="UniProtKB">
        <authorList>
            <consortium name="Ensembl"/>
        </authorList>
    </citation>
    <scope>IDENTIFICATION</scope>
</reference>
<keyword evidence="6" id="KW-0027">Amidation</keyword>
<protein>
    <recommendedName>
        <fullName evidence="9">Gastrin/cholecystokinin peptide hormone domain-containing protein</fullName>
    </recommendedName>
</protein>
<feature type="chain" id="PRO_5017417265" description="Gastrin/cholecystokinin peptide hormone domain-containing protein" evidence="8">
    <location>
        <begin position="22"/>
        <end position="129"/>
    </location>
</feature>
<evidence type="ECO:0000256" key="1">
    <source>
        <dbReference type="ARBA" id="ARBA00004613"/>
    </source>
</evidence>
<evidence type="ECO:0000256" key="2">
    <source>
        <dbReference type="ARBA" id="ARBA00006273"/>
    </source>
</evidence>
<keyword evidence="3" id="KW-0964">Secreted</keyword>
<dbReference type="PANTHER" id="PTHR10786:SF0">
    <property type="entry name" value="CHOLECYSTOKININ"/>
    <property type="match status" value="1"/>
</dbReference>
<dbReference type="Proteomes" id="UP000261540">
    <property type="component" value="Unplaced"/>
</dbReference>
<dbReference type="GO" id="GO:0005184">
    <property type="term" value="F:neuropeptide hormone activity"/>
    <property type="evidence" value="ECO:0007669"/>
    <property type="project" value="InterPro"/>
</dbReference>
<dbReference type="GO" id="GO:0030424">
    <property type="term" value="C:axon"/>
    <property type="evidence" value="ECO:0007669"/>
    <property type="project" value="TreeGrafter"/>
</dbReference>
<dbReference type="InterPro" id="IPR001651">
    <property type="entry name" value="Gastrin/CCK"/>
</dbReference>
<evidence type="ECO:0000313" key="10">
    <source>
        <dbReference type="Ensembl" id="ENSPKIP00000007045.1"/>
    </source>
</evidence>
<keyword evidence="8" id="KW-0732">Signal</keyword>
<evidence type="ECO:0000313" key="11">
    <source>
        <dbReference type="Proteomes" id="UP000261540"/>
    </source>
</evidence>
<dbReference type="PANTHER" id="PTHR10786">
    <property type="entry name" value="CHOLECYSTOKININ"/>
    <property type="match status" value="1"/>
</dbReference>
<feature type="signal peptide" evidence="8">
    <location>
        <begin position="1"/>
        <end position="21"/>
    </location>
</feature>
<dbReference type="Pfam" id="PF00918">
    <property type="entry name" value="Gastrin"/>
    <property type="match status" value="1"/>
</dbReference>
<dbReference type="AlphaFoldDB" id="A0A3B3QN94"/>
<dbReference type="InterPro" id="IPR015499">
    <property type="entry name" value="CCK-like"/>
</dbReference>
<accession>A0A3B3QN94</accession>
<keyword evidence="11" id="KW-1185">Reference proteome</keyword>
<evidence type="ECO:0000256" key="6">
    <source>
        <dbReference type="ARBA" id="ARBA00022815"/>
    </source>
</evidence>